<evidence type="ECO:0000313" key="3">
    <source>
        <dbReference type="Proteomes" id="UP001196068"/>
    </source>
</evidence>
<protein>
    <submittedName>
        <fullName evidence="2">Uncharacterized protein</fullName>
    </submittedName>
</protein>
<keyword evidence="1" id="KW-1133">Transmembrane helix</keyword>
<name>A0AAF1JZ85_9PROT</name>
<organism evidence="2 3">
    <name type="scientific">Plastoroseomonas arctica</name>
    <dbReference type="NCBI Taxonomy" id="1509237"/>
    <lineage>
        <taxon>Bacteria</taxon>
        <taxon>Pseudomonadati</taxon>
        <taxon>Pseudomonadota</taxon>
        <taxon>Alphaproteobacteria</taxon>
        <taxon>Acetobacterales</taxon>
        <taxon>Acetobacteraceae</taxon>
        <taxon>Plastoroseomonas</taxon>
    </lineage>
</organism>
<comment type="caution">
    <text evidence="2">The sequence shown here is derived from an EMBL/GenBank/DDBJ whole genome shotgun (WGS) entry which is preliminary data.</text>
</comment>
<reference evidence="2" key="2">
    <citation type="journal article" date="2021" name="Syst. Appl. Microbiol.">
        <title>Roseomonas hellenica sp. nov., isolated from roots of wild-growing Alkanna tinctoria.</title>
        <authorList>
            <person name="Rat A."/>
            <person name="Naranjo H.D."/>
            <person name="Lebbe L."/>
            <person name="Cnockaert M."/>
            <person name="Krigas N."/>
            <person name="Grigoriadou K."/>
            <person name="Maloupa E."/>
            <person name="Willems A."/>
        </authorList>
    </citation>
    <scope>NUCLEOTIDE SEQUENCE</scope>
    <source>
        <strain evidence="2">LMG 28251</strain>
    </source>
</reference>
<dbReference type="EMBL" id="JAAEDH010000011">
    <property type="protein sequence ID" value="MBR0655583.1"/>
    <property type="molecule type" value="Genomic_DNA"/>
</dbReference>
<keyword evidence="1" id="KW-0812">Transmembrane</keyword>
<dbReference type="Proteomes" id="UP001196068">
    <property type="component" value="Unassembled WGS sequence"/>
</dbReference>
<feature type="transmembrane region" description="Helical" evidence="1">
    <location>
        <begin position="37"/>
        <end position="54"/>
    </location>
</feature>
<sequence length="55" mass="5974">MGTLHLFAALTLFMIAVVTLRDQLPRRTSIGTRQAEFIGALVGLAVALPYLLVFS</sequence>
<evidence type="ECO:0000256" key="1">
    <source>
        <dbReference type="SAM" id="Phobius"/>
    </source>
</evidence>
<evidence type="ECO:0000313" key="2">
    <source>
        <dbReference type="EMBL" id="MBR0655583.1"/>
    </source>
</evidence>
<keyword evidence="1" id="KW-0472">Membrane</keyword>
<keyword evidence="3" id="KW-1185">Reference proteome</keyword>
<gene>
    <name evidence="2" type="ORF">GXW79_10870</name>
</gene>
<proteinExistence type="predicted"/>
<reference evidence="2" key="1">
    <citation type="submission" date="2020-01" db="EMBL/GenBank/DDBJ databases">
        <authorList>
            <person name="Rat A."/>
        </authorList>
    </citation>
    <scope>NUCLEOTIDE SEQUENCE</scope>
    <source>
        <strain evidence="2">LMG 28251</strain>
    </source>
</reference>
<accession>A0AAF1JZ85</accession>
<dbReference type="RefSeq" id="WP_211874423.1">
    <property type="nucleotide sequence ID" value="NZ_JAAEDH010000011.1"/>
</dbReference>
<dbReference type="AlphaFoldDB" id="A0AAF1JZ85"/>